<reference evidence="1 2" key="1">
    <citation type="journal article" date="2015" name="Nature">
        <title>rRNA introns, odd ribosomes, and small enigmatic genomes across a large radiation of phyla.</title>
        <authorList>
            <person name="Brown C.T."/>
            <person name="Hug L.A."/>
            <person name="Thomas B.C."/>
            <person name="Sharon I."/>
            <person name="Castelle C.J."/>
            <person name="Singh A."/>
            <person name="Wilkins M.J."/>
            <person name="Williams K.H."/>
            <person name="Banfield J.F."/>
        </authorList>
    </citation>
    <scope>NUCLEOTIDE SEQUENCE [LARGE SCALE GENOMIC DNA]</scope>
</reference>
<evidence type="ECO:0000313" key="1">
    <source>
        <dbReference type="EMBL" id="KKP65800.1"/>
    </source>
</evidence>
<sequence>MPASVSIIVDGVTYNLSTNPATPTRIKLPSTASNVQVSVPTTTFPSTSNGGGYAFRGYNDGVNEEWSAIAGCTGVDGEDFCIESTTNTQNFTPTTKTILQVLKENADGKIAGMYYTINKCNTNKLYSLPIEGYYEVDYIPDPIINVDITGDITAKNCVSSTYTGLDINNPIPVSVTITDENSNSEIEALIAWFSKDNSVPTLVNITGTYTQSNTNDFGIMIRKNAGSWNSPLIYSTNTDNTWRLLRPATDKLAVQSLTITEGANVSISFGLEFKPTADNPSGLYNVYGTAIDSYMINSNVVDQSRIQDLFDWGIDLVNPTVNDITQTVNDVNSVYLDWSITDNESSILRTVINGYRTGGTISNDLEMFLPPDYTTSKGTVAPTPIPDEALIGMFDDTNAWRFLNTSSQRDLINVGENEGGMVNTYVTAYDMGCNTNAQYEDINLNPWMTAKGGTIYSTSGITNAAKDVAGLPALEDVFVKLTSEELDTGTELISARNNILPTLLHPELKAVQALSIYDSNDRKSYWFDHFKEKLATDKSPNAKKIEALNLNCPSGICYLYTTENITIDGYNCTSKILVMSEGNITINPDITSSSTSTGCIFVAKGNIIIGAGTYKTGVNTNVHYDYIDAYLMAQGQIIFSLVDTDKSVRDGIEINGGMVAFGNEVTSGSAINVLRNLKLLNVSNPTVVLNYDYKYPNIATQFFGVEAPIYKQEIGFKSF</sequence>
<name>A0A0G0DRY9_9BACT</name>
<comment type="caution">
    <text evidence="1">The sequence shown here is derived from an EMBL/GenBank/DDBJ whole genome shotgun (WGS) entry which is preliminary data.</text>
</comment>
<accession>A0A0G0DRY9</accession>
<gene>
    <name evidence="1" type="ORF">UR61_C0011G0004</name>
</gene>
<evidence type="ECO:0000313" key="2">
    <source>
        <dbReference type="Proteomes" id="UP000033866"/>
    </source>
</evidence>
<proteinExistence type="predicted"/>
<dbReference type="EMBL" id="LBPV01000011">
    <property type="protein sequence ID" value="KKP65800.1"/>
    <property type="molecule type" value="Genomic_DNA"/>
</dbReference>
<dbReference type="AlphaFoldDB" id="A0A0G0DRY9"/>
<organism evidence="1 2">
    <name type="scientific">candidate division WS6 bacterium GW2011_GWE1_34_7</name>
    <dbReference type="NCBI Taxonomy" id="1619093"/>
    <lineage>
        <taxon>Bacteria</taxon>
        <taxon>Candidatus Dojkabacteria</taxon>
    </lineage>
</organism>
<dbReference type="Proteomes" id="UP000033866">
    <property type="component" value="Unassembled WGS sequence"/>
</dbReference>
<protein>
    <submittedName>
        <fullName evidence="1">Uncharacterized protein</fullName>
    </submittedName>
</protein>